<name>A0A915ITT5_ROMCU</name>
<feature type="compositionally biased region" description="Basic and acidic residues" evidence="1">
    <location>
        <begin position="86"/>
        <end position="98"/>
    </location>
</feature>
<protein>
    <submittedName>
        <fullName evidence="3">Uncharacterized protein</fullName>
    </submittedName>
</protein>
<dbReference type="WBParaSite" id="nRc.2.0.1.t17236-RA">
    <property type="protein sequence ID" value="nRc.2.0.1.t17236-RA"/>
    <property type="gene ID" value="nRc.2.0.1.g17236"/>
</dbReference>
<accession>A0A915ITT5</accession>
<proteinExistence type="predicted"/>
<evidence type="ECO:0000313" key="2">
    <source>
        <dbReference type="Proteomes" id="UP000887565"/>
    </source>
</evidence>
<organism evidence="2 3">
    <name type="scientific">Romanomermis culicivorax</name>
    <name type="common">Nematode worm</name>
    <dbReference type="NCBI Taxonomy" id="13658"/>
    <lineage>
        <taxon>Eukaryota</taxon>
        <taxon>Metazoa</taxon>
        <taxon>Ecdysozoa</taxon>
        <taxon>Nematoda</taxon>
        <taxon>Enoplea</taxon>
        <taxon>Dorylaimia</taxon>
        <taxon>Mermithida</taxon>
        <taxon>Mermithoidea</taxon>
        <taxon>Mermithidae</taxon>
        <taxon>Romanomermis</taxon>
    </lineage>
</organism>
<feature type="region of interest" description="Disordered" evidence="1">
    <location>
        <begin position="78"/>
        <end position="99"/>
    </location>
</feature>
<sequence length="117" mass="13296">MKNTFSDVALRALSLGEPLDICKKDCVASGRLCRLADRSSWPTEPGGRIQLQIVYMLQKCRFLHRMSQNLTKSMSIFAQKNTENNETQKKGQRDEYKENLSTLSGQKTLLGSSIRKQ</sequence>
<dbReference type="AlphaFoldDB" id="A0A915ITT5"/>
<dbReference type="Proteomes" id="UP000887565">
    <property type="component" value="Unplaced"/>
</dbReference>
<evidence type="ECO:0000313" key="3">
    <source>
        <dbReference type="WBParaSite" id="nRc.2.0.1.t17236-RA"/>
    </source>
</evidence>
<keyword evidence="2" id="KW-1185">Reference proteome</keyword>
<evidence type="ECO:0000256" key="1">
    <source>
        <dbReference type="SAM" id="MobiDB-lite"/>
    </source>
</evidence>
<reference evidence="3" key="1">
    <citation type="submission" date="2022-11" db="UniProtKB">
        <authorList>
            <consortium name="WormBaseParasite"/>
        </authorList>
    </citation>
    <scope>IDENTIFICATION</scope>
</reference>